<dbReference type="InParanoid" id="A0A5C3NTY6"/>
<dbReference type="AlphaFoldDB" id="A0A5C3NTY6"/>
<name>A0A5C3NTY6_9APHY</name>
<protein>
    <submittedName>
        <fullName evidence="1">Uncharacterized protein</fullName>
    </submittedName>
</protein>
<dbReference type="EMBL" id="ML211815">
    <property type="protein sequence ID" value="TFK80249.1"/>
    <property type="molecule type" value="Genomic_DNA"/>
</dbReference>
<evidence type="ECO:0000313" key="1">
    <source>
        <dbReference type="EMBL" id="TFK80249.1"/>
    </source>
</evidence>
<proteinExistence type="predicted"/>
<keyword evidence="2" id="KW-1185">Reference proteome</keyword>
<sequence length="210" mass="23374">MQRTDDLTDAHSGYVESTEFTLASFRTSPLMAYQVIPMPPDSFVGTVSDHRVVLPGSGKLVMGQQKVYYLTDPMGFSWGTVVETHCTANGILQSRSKPYIPTIFRERIDYDVRSFVARMTPPDAVVYNALKIPADKHGMGLCALPIPSRGGRPRSSMATLIQLVLLGSPRRCLLGYEIVAVLMGRFRYYTSATDDWMGHRNYSLLNESGL</sequence>
<dbReference type="Proteomes" id="UP000308197">
    <property type="component" value="Unassembled WGS sequence"/>
</dbReference>
<gene>
    <name evidence="1" type="ORF">K466DRAFT_569762</name>
</gene>
<organism evidence="1 2">
    <name type="scientific">Polyporus arcularius HHB13444</name>
    <dbReference type="NCBI Taxonomy" id="1314778"/>
    <lineage>
        <taxon>Eukaryota</taxon>
        <taxon>Fungi</taxon>
        <taxon>Dikarya</taxon>
        <taxon>Basidiomycota</taxon>
        <taxon>Agaricomycotina</taxon>
        <taxon>Agaricomycetes</taxon>
        <taxon>Polyporales</taxon>
        <taxon>Polyporaceae</taxon>
        <taxon>Polyporus</taxon>
    </lineage>
</organism>
<evidence type="ECO:0000313" key="2">
    <source>
        <dbReference type="Proteomes" id="UP000308197"/>
    </source>
</evidence>
<accession>A0A5C3NTY6</accession>
<reference evidence="1 2" key="1">
    <citation type="journal article" date="2019" name="Nat. Ecol. Evol.">
        <title>Megaphylogeny resolves global patterns of mushroom evolution.</title>
        <authorList>
            <person name="Varga T."/>
            <person name="Krizsan K."/>
            <person name="Foldi C."/>
            <person name="Dima B."/>
            <person name="Sanchez-Garcia M."/>
            <person name="Sanchez-Ramirez S."/>
            <person name="Szollosi G.J."/>
            <person name="Szarkandi J.G."/>
            <person name="Papp V."/>
            <person name="Albert L."/>
            <person name="Andreopoulos W."/>
            <person name="Angelini C."/>
            <person name="Antonin V."/>
            <person name="Barry K.W."/>
            <person name="Bougher N.L."/>
            <person name="Buchanan P."/>
            <person name="Buyck B."/>
            <person name="Bense V."/>
            <person name="Catcheside P."/>
            <person name="Chovatia M."/>
            <person name="Cooper J."/>
            <person name="Damon W."/>
            <person name="Desjardin D."/>
            <person name="Finy P."/>
            <person name="Geml J."/>
            <person name="Haridas S."/>
            <person name="Hughes K."/>
            <person name="Justo A."/>
            <person name="Karasinski D."/>
            <person name="Kautmanova I."/>
            <person name="Kiss B."/>
            <person name="Kocsube S."/>
            <person name="Kotiranta H."/>
            <person name="LaButti K.M."/>
            <person name="Lechner B.E."/>
            <person name="Liimatainen K."/>
            <person name="Lipzen A."/>
            <person name="Lukacs Z."/>
            <person name="Mihaltcheva S."/>
            <person name="Morgado L.N."/>
            <person name="Niskanen T."/>
            <person name="Noordeloos M.E."/>
            <person name="Ohm R.A."/>
            <person name="Ortiz-Santana B."/>
            <person name="Ovrebo C."/>
            <person name="Racz N."/>
            <person name="Riley R."/>
            <person name="Savchenko A."/>
            <person name="Shiryaev A."/>
            <person name="Soop K."/>
            <person name="Spirin V."/>
            <person name="Szebenyi C."/>
            <person name="Tomsovsky M."/>
            <person name="Tulloss R.E."/>
            <person name="Uehling J."/>
            <person name="Grigoriev I.V."/>
            <person name="Vagvolgyi C."/>
            <person name="Papp T."/>
            <person name="Martin F.M."/>
            <person name="Miettinen O."/>
            <person name="Hibbett D.S."/>
            <person name="Nagy L.G."/>
        </authorList>
    </citation>
    <scope>NUCLEOTIDE SEQUENCE [LARGE SCALE GENOMIC DNA]</scope>
    <source>
        <strain evidence="1 2">HHB13444</strain>
    </source>
</reference>